<dbReference type="AlphaFoldDB" id="A0A4Y2L5Z8"/>
<dbReference type="EMBL" id="BGPR01005410">
    <property type="protein sequence ID" value="GBN09932.1"/>
    <property type="molecule type" value="Genomic_DNA"/>
</dbReference>
<dbReference type="Proteomes" id="UP000499080">
    <property type="component" value="Unassembled WGS sequence"/>
</dbReference>
<reference evidence="1 2" key="1">
    <citation type="journal article" date="2019" name="Sci. Rep.">
        <title>Orb-weaving spider Araneus ventricosus genome elucidates the spidroin gene catalogue.</title>
        <authorList>
            <person name="Kono N."/>
            <person name="Nakamura H."/>
            <person name="Ohtoshi R."/>
            <person name="Moran D.A.P."/>
            <person name="Shinohara A."/>
            <person name="Yoshida Y."/>
            <person name="Fujiwara M."/>
            <person name="Mori M."/>
            <person name="Tomita M."/>
            <person name="Arakawa K."/>
        </authorList>
    </citation>
    <scope>NUCLEOTIDE SEQUENCE [LARGE SCALE GENOMIC DNA]</scope>
</reference>
<organism evidence="1 2">
    <name type="scientific">Araneus ventricosus</name>
    <name type="common">Orbweaver spider</name>
    <name type="synonym">Epeira ventricosa</name>
    <dbReference type="NCBI Taxonomy" id="182803"/>
    <lineage>
        <taxon>Eukaryota</taxon>
        <taxon>Metazoa</taxon>
        <taxon>Ecdysozoa</taxon>
        <taxon>Arthropoda</taxon>
        <taxon>Chelicerata</taxon>
        <taxon>Arachnida</taxon>
        <taxon>Araneae</taxon>
        <taxon>Araneomorphae</taxon>
        <taxon>Entelegynae</taxon>
        <taxon>Araneoidea</taxon>
        <taxon>Araneidae</taxon>
        <taxon>Araneus</taxon>
    </lineage>
</organism>
<sequence>MVNKTPTSVLELLQWLSFRLPRCLGKRGVIKFLGLVMSDDVVREWCEKFNTPSVTTDLTGTARTLSSGSGRRSSRRQADLSQHAGATFYVDGIGKIVIGCGKCLKLHGD</sequence>
<evidence type="ECO:0000313" key="1">
    <source>
        <dbReference type="EMBL" id="GBN09932.1"/>
    </source>
</evidence>
<evidence type="ECO:0000313" key="2">
    <source>
        <dbReference type="Proteomes" id="UP000499080"/>
    </source>
</evidence>
<accession>A0A4Y2L5Z8</accession>
<keyword evidence="2" id="KW-1185">Reference proteome</keyword>
<protein>
    <submittedName>
        <fullName evidence="1">Uncharacterized protein</fullName>
    </submittedName>
</protein>
<comment type="caution">
    <text evidence="1">The sequence shown here is derived from an EMBL/GenBank/DDBJ whole genome shotgun (WGS) entry which is preliminary data.</text>
</comment>
<gene>
    <name evidence="1" type="ORF">AVEN_112986_1</name>
</gene>
<proteinExistence type="predicted"/>
<name>A0A4Y2L5Z8_ARAVE</name>